<reference evidence="1 2" key="1">
    <citation type="journal article" date="2008" name="Proc. Natl. Acad. Sci. U.S.A.">
        <title>Niche adaptation and genome expansion in the chlorophyll d-producing cyanobacterium Acaryochloris marina.</title>
        <authorList>
            <person name="Swingley W.D."/>
            <person name="Chen M."/>
            <person name="Cheung P.C."/>
            <person name="Conrad A.L."/>
            <person name="Dejesa L.C."/>
            <person name="Hao J."/>
            <person name="Honchak B.M."/>
            <person name="Karbach L.E."/>
            <person name="Kurdoglu A."/>
            <person name="Lahiri S."/>
            <person name="Mastrian S.D."/>
            <person name="Miyashita H."/>
            <person name="Page L."/>
            <person name="Ramakrishna P."/>
            <person name="Satoh S."/>
            <person name="Sattley W.M."/>
            <person name="Shimada Y."/>
            <person name="Taylor H.L."/>
            <person name="Tomo T."/>
            <person name="Tsuchiya T."/>
            <person name="Wang Z.T."/>
            <person name="Raymond J."/>
            <person name="Mimuro M."/>
            <person name="Blankenship R.E."/>
            <person name="Touchman J.W."/>
        </authorList>
    </citation>
    <scope>NUCLEOTIDE SEQUENCE [LARGE SCALE GENOMIC DNA]</scope>
    <source>
        <strain evidence="2">MBIC 11017</strain>
    </source>
</reference>
<dbReference type="AlphaFoldDB" id="B0CBY4"/>
<protein>
    <submittedName>
        <fullName evidence="1">Uncharacterized protein</fullName>
    </submittedName>
</protein>
<accession>B0CBY4</accession>
<dbReference type="KEGG" id="amr:AM1_0470"/>
<dbReference type="HOGENOM" id="CLU_3163333_0_0_3"/>
<evidence type="ECO:0000313" key="2">
    <source>
        <dbReference type="Proteomes" id="UP000000268"/>
    </source>
</evidence>
<dbReference type="EMBL" id="CP000828">
    <property type="protein sequence ID" value="ABW25526.1"/>
    <property type="molecule type" value="Genomic_DNA"/>
</dbReference>
<sequence>MQVAVVSIQTAIFFGAVAGSHAISKSRSIIIMSQTDIEESLNVLPGR</sequence>
<gene>
    <name evidence="1" type="ordered locus">AM1_0470</name>
</gene>
<organism evidence="1 2">
    <name type="scientific">Acaryochloris marina (strain MBIC 11017)</name>
    <dbReference type="NCBI Taxonomy" id="329726"/>
    <lineage>
        <taxon>Bacteria</taxon>
        <taxon>Bacillati</taxon>
        <taxon>Cyanobacteriota</taxon>
        <taxon>Cyanophyceae</taxon>
        <taxon>Acaryochloridales</taxon>
        <taxon>Acaryochloridaceae</taxon>
        <taxon>Acaryochloris</taxon>
    </lineage>
</organism>
<proteinExistence type="predicted"/>
<dbReference type="Proteomes" id="UP000000268">
    <property type="component" value="Chromosome"/>
</dbReference>
<keyword evidence="2" id="KW-1185">Reference proteome</keyword>
<name>B0CBY4_ACAM1</name>
<evidence type="ECO:0000313" key="1">
    <source>
        <dbReference type="EMBL" id="ABW25526.1"/>
    </source>
</evidence>